<accession>A0A228HUC4</accession>
<comment type="caution">
    <text evidence="2">The sequence shown here is derived from an EMBL/GenBank/DDBJ whole genome shotgun (WGS) entry which is preliminary data.</text>
</comment>
<dbReference type="AlphaFoldDB" id="A0A228HUC4"/>
<evidence type="ECO:0000313" key="2">
    <source>
        <dbReference type="EMBL" id="OXI33505.1"/>
    </source>
</evidence>
<gene>
    <name evidence="2" type="ORF">CFB84_37865</name>
</gene>
<dbReference type="RefSeq" id="WP_089454128.1">
    <property type="nucleotide sequence ID" value="NZ_CP184470.1"/>
</dbReference>
<proteinExistence type="predicted"/>
<dbReference type="Proteomes" id="UP000214600">
    <property type="component" value="Unassembled WGS sequence"/>
</dbReference>
<name>A0A228HUC4_9BURK</name>
<keyword evidence="1" id="KW-0732">Signal</keyword>
<dbReference type="GeneID" id="99664570"/>
<dbReference type="EMBL" id="NKFA01000032">
    <property type="protein sequence ID" value="OXI33505.1"/>
    <property type="molecule type" value="Genomic_DNA"/>
</dbReference>
<evidence type="ECO:0000256" key="1">
    <source>
        <dbReference type="SAM" id="SignalP"/>
    </source>
</evidence>
<reference evidence="3" key="1">
    <citation type="submission" date="2017-06" db="EMBL/GenBank/DDBJ databases">
        <authorList>
            <person name="LiPuma J."/>
            <person name="Spilker T."/>
        </authorList>
    </citation>
    <scope>NUCLEOTIDE SEQUENCE [LARGE SCALE GENOMIC DNA]</scope>
    <source>
        <strain evidence="3">AU17325</strain>
    </source>
</reference>
<dbReference type="Pfam" id="PF06551">
    <property type="entry name" value="DUF1120"/>
    <property type="match status" value="1"/>
</dbReference>
<sequence>MSLKQFCVLSVLACSLSSPCVTSAADLSVNGYIQPGGACGIALGNGGIVDLGNLSSKDVSSLPNRTVIRNMPLTINCPHPTKVGVDTIDNRAGTRPPEWAIYPEVLGLGNPAIGYYDIFSPPYGYNSLADGRRVVAIWRKKGKTTWEGAGDSYGNWAPNTTMSWELGSGPVAFKTLTDVLKVRVRFEGDIAFTDELEIDGSATLELVYL</sequence>
<feature type="chain" id="PRO_5012917772" evidence="1">
    <location>
        <begin position="25"/>
        <end position="209"/>
    </location>
</feature>
<reference evidence="2 3" key="2">
    <citation type="submission" date="2017-08" db="EMBL/GenBank/DDBJ databases">
        <title>WGS of novel Burkholderia cepaca complex species.</title>
        <authorList>
            <person name="Lipuma J."/>
            <person name="Spilker T."/>
        </authorList>
    </citation>
    <scope>NUCLEOTIDE SEQUENCE [LARGE SCALE GENOMIC DNA]</scope>
    <source>
        <strain evidence="2 3">AU17325</strain>
    </source>
</reference>
<dbReference type="OrthoDB" id="6602106at2"/>
<feature type="signal peptide" evidence="1">
    <location>
        <begin position="1"/>
        <end position="24"/>
    </location>
</feature>
<protein>
    <submittedName>
        <fullName evidence="2">Molecular chaperone</fullName>
    </submittedName>
</protein>
<evidence type="ECO:0000313" key="3">
    <source>
        <dbReference type="Proteomes" id="UP000214600"/>
    </source>
</evidence>
<organism evidence="2 3">
    <name type="scientific">Burkholderia aenigmatica</name>
    <dbReference type="NCBI Taxonomy" id="2015348"/>
    <lineage>
        <taxon>Bacteria</taxon>
        <taxon>Pseudomonadati</taxon>
        <taxon>Pseudomonadota</taxon>
        <taxon>Betaproteobacteria</taxon>
        <taxon>Burkholderiales</taxon>
        <taxon>Burkholderiaceae</taxon>
        <taxon>Burkholderia</taxon>
        <taxon>Burkholderia cepacia complex</taxon>
    </lineage>
</organism>
<dbReference type="InterPro" id="IPR010546">
    <property type="entry name" value="DUF1120"/>
</dbReference>